<evidence type="ECO:0000256" key="7">
    <source>
        <dbReference type="ARBA" id="ARBA00037904"/>
    </source>
</evidence>
<evidence type="ECO:0000313" key="11">
    <source>
        <dbReference type="EMBL" id="MBB5872079.1"/>
    </source>
</evidence>
<dbReference type="PANTHER" id="PTHR43646:SF2">
    <property type="entry name" value="GLYCOSYLTRANSFERASE 2-LIKE DOMAIN-CONTAINING PROTEIN"/>
    <property type="match status" value="1"/>
</dbReference>
<evidence type="ECO:0000256" key="5">
    <source>
        <dbReference type="ARBA" id="ARBA00023136"/>
    </source>
</evidence>
<evidence type="ECO:0000256" key="9">
    <source>
        <dbReference type="ARBA" id="ARBA00040345"/>
    </source>
</evidence>
<evidence type="ECO:0000256" key="1">
    <source>
        <dbReference type="ARBA" id="ARBA00004236"/>
    </source>
</evidence>
<dbReference type="Gene3D" id="3.90.550.10">
    <property type="entry name" value="Spore Coat Polysaccharide Biosynthesis Protein SpsA, Chain A"/>
    <property type="match status" value="1"/>
</dbReference>
<proteinExistence type="inferred from homology"/>
<comment type="similarity">
    <text evidence="8">Belongs to the glycosyltransferase 2 family. CrtQ subfamily.</text>
</comment>
<comment type="subcellular location">
    <subcellularLocation>
        <location evidence="1">Cell membrane</location>
    </subcellularLocation>
</comment>
<evidence type="ECO:0000256" key="4">
    <source>
        <dbReference type="ARBA" id="ARBA00022679"/>
    </source>
</evidence>
<dbReference type="PANTHER" id="PTHR43646">
    <property type="entry name" value="GLYCOSYLTRANSFERASE"/>
    <property type="match status" value="1"/>
</dbReference>
<accession>A0A841BY82</accession>
<keyword evidence="12" id="KW-1185">Reference proteome</keyword>
<dbReference type="Pfam" id="PF00535">
    <property type="entry name" value="Glycos_transf_2"/>
    <property type="match status" value="1"/>
</dbReference>
<evidence type="ECO:0000259" key="10">
    <source>
        <dbReference type="Pfam" id="PF00535"/>
    </source>
</evidence>
<evidence type="ECO:0000313" key="12">
    <source>
        <dbReference type="Proteomes" id="UP000587527"/>
    </source>
</evidence>
<evidence type="ECO:0000256" key="2">
    <source>
        <dbReference type="ARBA" id="ARBA00022475"/>
    </source>
</evidence>
<dbReference type="RefSeq" id="WP_184841421.1">
    <property type="nucleotide sequence ID" value="NZ_JACHMN010000003.1"/>
</dbReference>
<name>A0A841BY82_9ACTN</name>
<comment type="function">
    <text evidence="6">Catalyzes the glycosylation of 4,4'-diaponeurosporenoate, i.e. the esterification of glucose at the C1'' position with the carboxyl group of 4,4'-diaponeurosporenic acid, to form glycosyl-4,4'-diaponeurosporenoate. This is a step in the biosynthesis of staphyloxanthin, an orange pigment present in most staphylococci strains.</text>
</comment>
<dbReference type="InterPro" id="IPR001173">
    <property type="entry name" value="Glyco_trans_2-like"/>
</dbReference>
<dbReference type="AlphaFoldDB" id="A0A841BY82"/>
<gene>
    <name evidence="11" type="ORF">F4553_005513</name>
</gene>
<reference evidence="11 12" key="1">
    <citation type="submission" date="2020-08" db="EMBL/GenBank/DDBJ databases">
        <title>Sequencing the genomes of 1000 actinobacteria strains.</title>
        <authorList>
            <person name="Klenk H.-P."/>
        </authorList>
    </citation>
    <scope>NUCLEOTIDE SEQUENCE [LARGE SCALE GENOMIC DNA]</scope>
    <source>
        <strain evidence="11 12">DSM 45362</strain>
    </source>
</reference>
<comment type="caution">
    <text evidence="11">The sequence shown here is derived from an EMBL/GenBank/DDBJ whole genome shotgun (WGS) entry which is preliminary data.</text>
</comment>
<comment type="pathway">
    <text evidence="7">Carotenoid biosynthesis; staphyloxanthin biosynthesis; staphyloxanthin from farnesyl diphosphate: step 4/5.</text>
</comment>
<keyword evidence="4 11" id="KW-0808">Transferase</keyword>
<protein>
    <recommendedName>
        <fullName evidence="9">4,4'-diaponeurosporenoate glycosyltransferase</fullName>
    </recommendedName>
</protein>
<dbReference type="EMBL" id="JACHMN010000003">
    <property type="protein sequence ID" value="MBB5872079.1"/>
    <property type="molecule type" value="Genomic_DNA"/>
</dbReference>
<evidence type="ECO:0000256" key="8">
    <source>
        <dbReference type="ARBA" id="ARBA00038120"/>
    </source>
</evidence>
<sequence length="268" mass="28744">MTSVVIPAHNEAAVIDRCLRRLPGDAEVIVIPNGCTDNTAEIARGHVGVNVIELAQPGKSGALRAGDAVAKSFPRIYLDADIELSPGAIDALVAAIEAGALAAVPRRELVLRGRPWTVRAYYAIHGRLPAVRDGLYGRGAIVLAEAARARFDEFPEAIADDLFLDSVVSQDERVAVADAVASVEAPAKLNDLVRRLIRVRAGNSALRGAATGVRQSDRWSWLRDVVAQRPWLLPAGVWYAGVTLYAAWQAGRKSEIAWGRDDSRSVSA</sequence>
<dbReference type="GO" id="GO:0016757">
    <property type="term" value="F:glycosyltransferase activity"/>
    <property type="evidence" value="ECO:0007669"/>
    <property type="project" value="UniProtKB-KW"/>
</dbReference>
<evidence type="ECO:0000256" key="3">
    <source>
        <dbReference type="ARBA" id="ARBA00022676"/>
    </source>
</evidence>
<dbReference type="InterPro" id="IPR029044">
    <property type="entry name" value="Nucleotide-diphossugar_trans"/>
</dbReference>
<dbReference type="GO" id="GO:0005886">
    <property type="term" value="C:plasma membrane"/>
    <property type="evidence" value="ECO:0007669"/>
    <property type="project" value="UniProtKB-SubCell"/>
</dbReference>
<feature type="domain" description="Glycosyltransferase 2-like" evidence="10">
    <location>
        <begin position="3"/>
        <end position="116"/>
    </location>
</feature>
<organism evidence="11 12">
    <name type="scientific">Allocatelliglobosispora scoriae</name>
    <dbReference type="NCBI Taxonomy" id="643052"/>
    <lineage>
        <taxon>Bacteria</taxon>
        <taxon>Bacillati</taxon>
        <taxon>Actinomycetota</taxon>
        <taxon>Actinomycetes</taxon>
        <taxon>Micromonosporales</taxon>
        <taxon>Micromonosporaceae</taxon>
        <taxon>Allocatelliglobosispora</taxon>
    </lineage>
</organism>
<keyword evidence="2" id="KW-1003">Cell membrane</keyword>
<dbReference type="SUPFAM" id="SSF53448">
    <property type="entry name" value="Nucleotide-diphospho-sugar transferases"/>
    <property type="match status" value="1"/>
</dbReference>
<evidence type="ECO:0000256" key="6">
    <source>
        <dbReference type="ARBA" id="ARBA00037281"/>
    </source>
</evidence>
<keyword evidence="3" id="KW-0328">Glycosyltransferase</keyword>
<keyword evidence="5" id="KW-0472">Membrane</keyword>
<dbReference type="Proteomes" id="UP000587527">
    <property type="component" value="Unassembled WGS sequence"/>
</dbReference>